<dbReference type="Proteomes" id="UP000789706">
    <property type="component" value="Unassembled WGS sequence"/>
</dbReference>
<dbReference type="EMBL" id="CAJVPK010001935">
    <property type="protein sequence ID" value="CAG8602616.1"/>
    <property type="molecule type" value="Genomic_DNA"/>
</dbReference>
<dbReference type="AlphaFoldDB" id="A0A9N9CJW8"/>
<protein>
    <submittedName>
        <fullName evidence="2">594_t:CDS:1</fullName>
    </submittedName>
</protein>
<keyword evidence="3" id="KW-1185">Reference proteome</keyword>
<feature type="region of interest" description="Disordered" evidence="1">
    <location>
        <begin position="75"/>
        <end position="99"/>
    </location>
</feature>
<gene>
    <name evidence="2" type="ORF">DEBURN_LOCUS9595</name>
</gene>
<sequence length="99" mass="12074">MKFNRNLLLQYLQERKKEEKVVRKKRERIKDIKTNLKKYGLNDKKLTPSDIEKFDKEEKRKKKVKEVKLSTEEIDLDQEKQEPGEEELSEKKVKNKKNK</sequence>
<evidence type="ECO:0000313" key="2">
    <source>
        <dbReference type="EMBL" id="CAG8602616.1"/>
    </source>
</evidence>
<comment type="caution">
    <text evidence="2">The sequence shown here is derived from an EMBL/GenBank/DDBJ whole genome shotgun (WGS) entry which is preliminary data.</text>
</comment>
<organism evidence="2 3">
    <name type="scientific">Diversispora eburnea</name>
    <dbReference type="NCBI Taxonomy" id="1213867"/>
    <lineage>
        <taxon>Eukaryota</taxon>
        <taxon>Fungi</taxon>
        <taxon>Fungi incertae sedis</taxon>
        <taxon>Mucoromycota</taxon>
        <taxon>Glomeromycotina</taxon>
        <taxon>Glomeromycetes</taxon>
        <taxon>Diversisporales</taxon>
        <taxon>Diversisporaceae</taxon>
        <taxon>Diversispora</taxon>
    </lineage>
</organism>
<accession>A0A9N9CJW8</accession>
<reference evidence="2" key="1">
    <citation type="submission" date="2021-06" db="EMBL/GenBank/DDBJ databases">
        <authorList>
            <person name="Kallberg Y."/>
            <person name="Tangrot J."/>
            <person name="Rosling A."/>
        </authorList>
    </citation>
    <scope>NUCLEOTIDE SEQUENCE</scope>
    <source>
        <strain evidence="2">AZ414A</strain>
    </source>
</reference>
<evidence type="ECO:0000313" key="3">
    <source>
        <dbReference type="Proteomes" id="UP000789706"/>
    </source>
</evidence>
<name>A0A9N9CJW8_9GLOM</name>
<proteinExistence type="predicted"/>
<evidence type="ECO:0000256" key="1">
    <source>
        <dbReference type="SAM" id="MobiDB-lite"/>
    </source>
</evidence>